<feature type="domain" description="Smf/DprA SLOG" evidence="3">
    <location>
        <begin position="245"/>
        <end position="424"/>
    </location>
</feature>
<evidence type="ECO:0000259" key="3">
    <source>
        <dbReference type="Pfam" id="PF02481"/>
    </source>
</evidence>
<accession>A0A3G6JAD2</accession>
<dbReference type="InterPro" id="IPR003488">
    <property type="entry name" value="DprA"/>
</dbReference>
<gene>
    <name evidence="4" type="ORF">CCHOA_07380</name>
</gene>
<comment type="similarity">
    <text evidence="1">Belongs to the DprA/Smf family.</text>
</comment>
<evidence type="ECO:0000256" key="2">
    <source>
        <dbReference type="SAM" id="MobiDB-lite"/>
    </source>
</evidence>
<feature type="compositionally biased region" description="Basic and acidic residues" evidence="2">
    <location>
        <begin position="162"/>
        <end position="178"/>
    </location>
</feature>
<dbReference type="Gene3D" id="3.40.50.450">
    <property type="match status" value="1"/>
</dbReference>
<feature type="region of interest" description="Disordered" evidence="2">
    <location>
        <begin position="79"/>
        <end position="196"/>
    </location>
</feature>
<evidence type="ECO:0000313" key="4">
    <source>
        <dbReference type="EMBL" id="AZA13868.1"/>
    </source>
</evidence>
<evidence type="ECO:0000256" key="1">
    <source>
        <dbReference type="ARBA" id="ARBA00006525"/>
    </source>
</evidence>
<organism evidence="4 5">
    <name type="scientific">Corynebacterium choanae</name>
    <dbReference type="NCBI Taxonomy" id="1862358"/>
    <lineage>
        <taxon>Bacteria</taxon>
        <taxon>Bacillati</taxon>
        <taxon>Actinomycetota</taxon>
        <taxon>Actinomycetes</taxon>
        <taxon>Mycobacteriales</taxon>
        <taxon>Corynebacteriaceae</taxon>
        <taxon>Corynebacterium</taxon>
    </lineage>
</organism>
<protein>
    <recommendedName>
        <fullName evidence="3">Smf/DprA SLOG domain-containing protein</fullName>
    </recommendedName>
</protein>
<evidence type="ECO:0000313" key="5">
    <source>
        <dbReference type="Proteomes" id="UP000269019"/>
    </source>
</evidence>
<feature type="compositionally biased region" description="Polar residues" evidence="2">
    <location>
        <begin position="106"/>
        <end position="115"/>
    </location>
</feature>
<dbReference type="Pfam" id="PF02481">
    <property type="entry name" value="DNA_processg_A"/>
    <property type="match status" value="1"/>
</dbReference>
<sequence>MIGQSSPYRDAAGAHASSNAHWSHAEDGARQATYHHSPVREFNSSHPAWPTRQFARAFGYLRASGIPVQGCTMETFATTATPTDIGNPDPRQENRKATGARHSAPQPGTNPTKQRTGIPAGSAANTQPGNRVPPPPAAHTHFSENPGKHRPAGAGRLQQHGPVEDPNRVLKRQKEDVHSACPASLSQSGQTDTNCHSVQPAASTVHAPGWVYPRTLWCAGGKSVHQDSGAALQLDPIQAASSPARRRVVAVLGSSRPAVYAVDTVTRIVRSLLRDDRITVLTVPVDGIGFRVLQQATTASGTSAIAVVPVALGQVSCRRTAELLDTFAHRGGMVVSRFPPGKRTPATSVADTAMLVAAWADAVVMVDYRNDAVSSLCIAAATACNTPVLAIPGPVDQPGSMGCHRLIAEQQAQLVANSTDIRAQVLPLAVDNTTAAACQSLQQQVIHALQTQPGKHTFAQLLQLSGLPPAVLSRQLVALHYSRKIDCNQQLFWLTRSTTEQHHTPPA</sequence>
<reference evidence="4 5" key="1">
    <citation type="submission" date="2018-11" db="EMBL/GenBank/DDBJ databases">
        <authorList>
            <person name="Kleinhagauer T."/>
            <person name="Glaeser S.P."/>
            <person name="Spergser J."/>
            <person name="Ruckert C."/>
            <person name="Kaempfer P."/>
            <person name="Busse H.-J."/>
        </authorList>
    </citation>
    <scope>NUCLEOTIDE SEQUENCE [LARGE SCALE GENOMIC DNA]</scope>
    <source>
        <strain evidence="4 5">200CH</strain>
    </source>
</reference>
<dbReference type="GO" id="GO:0009294">
    <property type="term" value="P:DNA-mediated transformation"/>
    <property type="evidence" value="ECO:0007669"/>
    <property type="project" value="InterPro"/>
</dbReference>
<dbReference type="AlphaFoldDB" id="A0A3G6JAD2"/>
<feature type="region of interest" description="Disordered" evidence="2">
    <location>
        <begin position="1"/>
        <end position="31"/>
    </location>
</feature>
<feature type="compositionally biased region" description="Polar residues" evidence="2">
    <location>
        <begin position="184"/>
        <end position="196"/>
    </location>
</feature>
<dbReference type="KEGG" id="ccho:CCHOA_07380"/>
<proteinExistence type="inferred from homology"/>
<feature type="compositionally biased region" description="Low complexity" evidence="2">
    <location>
        <begin position="11"/>
        <end position="22"/>
    </location>
</feature>
<dbReference type="EMBL" id="CP033896">
    <property type="protein sequence ID" value="AZA13868.1"/>
    <property type="molecule type" value="Genomic_DNA"/>
</dbReference>
<dbReference type="PANTHER" id="PTHR43022">
    <property type="entry name" value="PROTEIN SMF"/>
    <property type="match status" value="1"/>
</dbReference>
<dbReference type="Proteomes" id="UP000269019">
    <property type="component" value="Chromosome"/>
</dbReference>
<keyword evidence="5" id="KW-1185">Reference proteome</keyword>
<dbReference type="InterPro" id="IPR057666">
    <property type="entry name" value="DrpA_SLOG"/>
</dbReference>
<name>A0A3G6JAD2_9CORY</name>
<dbReference type="PANTHER" id="PTHR43022:SF1">
    <property type="entry name" value="PROTEIN SMF"/>
    <property type="match status" value="1"/>
</dbReference>
<dbReference type="OrthoDB" id="9785707at2"/>